<evidence type="ECO:0000256" key="2">
    <source>
        <dbReference type="ARBA" id="ARBA00012621"/>
    </source>
</evidence>
<keyword evidence="9" id="KW-0812">Transmembrane</keyword>
<comment type="similarity">
    <text evidence="9">Belongs to the glycosyltransferase group 1 family.</text>
</comment>
<dbReference type="AlphaFoldDB" id="A0A9U5C6C0"/>
<dbReference type="Pfam" id="PF04413">
    <property type="entry name" value="Glycos_transf_N"/>
    <property type="match status" value="1"/>
</dbReference>
<feature type="compositionally biased region" description="Basic and acidic residues" evidence="10">
    <location>
        <begin position="1"/>
        <end position="10"/>
    </location>
</feature>
<evidence type="ECO:0000256" key="5">
    <source>
        <dbReference type="ARBA" id="ARBA00031445"/>
    </source>
</evidence>
<protein>
    <recommendedName>
        <fullName evidence="3 9">3-deoxy-D-manno-octulosonic acid transferase</fullName>
        <shortName evidence="9">Kdo transferase</shortName>
        <ecNumber evidence="2 9">2.4.99.12</ecNumber>
    </recommendedName>
    <alternativeName>
        <fullName evidence="5 9">Lipid IV(A) 3-deoxy-D-manno-octulosonic acid transferase</fullName>
    </alternativeName>
</protein>
<organism evidence="12 13">
    <name type="scientific">Derxia gummosa DSM 723</name>
    <dbReference type="NCBI Taxonomy" id="1121388"/>
    <lineage>
        <taxon>Bacteria</taxon>
        <taxon>Pseudomonadati</taxon>
        <taxon>Pseudomonadota</taxon>
        <taxon>Betaproteobacteria</taxon>
        <taxon>Burkholderiales</taxon>
        <taxon>Alcaligenaceae</taxon>
        <taxon>Derxia</taxon>
    </lineage>
</organism>
<evidence type="ECO:0000256" key="9">
    <source>
        <dbReference type="RuleBase" id="RU365103"/>
    </source>
</evidence>
<feature type="site" description="Transition state stabilizer" evidence="8">
    <location>
        <position position="181"/>
    </location>
</feature>
<evidence type="ECO:0000259" key="11">
    <source>
        <dbReference type="Pfam" id="PF04413"/>
    </source>
</evidence>
<name>A0A9U5C6C0_9BURK</name>
<comment type="catalytic activity">
    <reaction evidence="6 9">
        <text>lipid IVA (E. coli) + CMP-3-deoxy-beta-D-manno-octulosonate = alpha-Kdo-(2-&gt;6)-lipid IVA (E. coli) + CMP + H(+)</text>
        <dbReference type="Rhea" id="RHEA:28066"/>
        <dbReference type="ChEBI" id="CHEBI:15378"/>
        <dbReference type="ChEBI" id="CHEBI:58603"/>
        <dbReference type="ChEBI" id="CHEBI:60364"/>
        <dbReference type="ChEBI" id="CHEBI:60377"/>
        <dbReference type="ChEBI" id="CHEBI:85987"/>
        <dbReference type="EC" id="2.4.99.12"/>
    </reaction>
</comment>
<dbReference type="GO" id="GO:0009244">
    <property type="term" value="P:lipopolysaccharide core region biosynthetic process"/>
    <property type="evidence" value="ECO:0007669"/>
    <property type="project" value="UniProtKB-UniRule"/>
</dbReference>
<evidence type="ECO:0000256" key="8">
    <source>
        <dbReference type="PIRSR" id="PIRSR639901-2"/>
    </source>
</evidence>
<feature type="domain" description="3-deoxy-D-manno-octulosonic-acid transferase N-terminal" evidence="11">
    <location>
        <begin position="81"/>
        <end position="259"/>
    </location>
</feature>
<comment type="subcellular location">
    <subcellularLocation>
        <location evidence="9">Cell membrane</location>
    </subcellularLocation>
</comment>
<reference evidence="13" key="4">
    <citation type="submission" date="2025-08" db="UniProtKB">
        <authorList>
            <consortium name="RefSeq"/>
        </authorList>
    </citation>
    <scope>IDENTIFICATION</scope>
</reference>
<evidence type="ECO:0000313" key="12">
    <source>
        <dbReference type="Proteomes" id="UP000675920"/>
    </source>
</evidence>
<feature type="region of interest" description="Disordered" evidence="10">
    <location>
        <begin position="1"/>
        <end position="39"/>
    </location>
</feature>
<sequence length="507" mass="53269">MSRKTPRPDARPQGADAPSAHSPAPGLASAVNAAPEAPSGLTPAERAMALLYALLWWIALPLAFARLAWRARREPGYAEHRGERLGRHARRPEAMRIWVHAVSVGETRAVAPLVEALAAEWPEAVFVLTHMTPAGRAAARQVFARLIDAGRLESVFAPYDIGFAVRGFLDAFRPRACLLMETEIWPNLIRLSAARGVAVALVNGRLSERSARRGRRFAALLGPAVRAVALATVQTEADASRMRGFGARRLVVCGNLKYDLAPEPTAIALGHEWRAAAGGRRVILLASTREHGGRSEEALLLDAMPADRGGALVVIVPRHPQRFAEVTQMAVARGLRTARRSESAPGGGAAAGDVVASGGGAAMGGVVALGRAAPGAASRLVQEDALDVWIGDSMGELAAYYAMADVAFVGGSLLPLGGQNMIEACACGCPVVTGPSHFNFAEASRLALEAGALVRREDAAGVWTELLSIAAEPARRAVMAGAASEFSARHRGATARNVEALRGLLGD</sequence>
<dbReference type="RefSeq" id="WP_245591289.1">
    <property type="nucleotide sequence ID" value="NZ_AXWS01000007.1"/>
</dbReference>
<dbReference type="PANTHER" id="PTHR42755:SF1">
    <property type="entry name" value="3-DEOXY-D-MANNO-OCTULOSONIC ACID TRANSFERASE, MITOCHONDRIAL-RELATED"/>
    <property type="match status" value="1"/>
</dbReference>
<accession>A0A9U5C6C0</accession>
<evidence type="ECO:0000256" key="3">
    <source>
        <dbReference type="ARBA" id="ARBA00019077"/>
    </source>
</evidence>
<dbReference type="GO" id="GO:0009245">
    <property type="term" value="P:lipid A biosynthetic process"/>
    <property type="evidence" value="ECO:0007669"/>
    <property type="project" value="TreeGrafter"/>
</dbReference>
<evidence type="ECO:0000256" key="4">
    <source>
        <dbReference type="ARBA" id="ARBA00022679"/>
    </source>
</evidence>
<keyword evidence="9" id="KW-0472">Membrane</keyword>
<dbReference type="Gene3D" id="3.40.50.11720">
    <property type="entry name" value="3-Deoxy-D-manno-octulosonic-acid transferase, N-terminal domain"/>
    <property type="match status" value="1"/>
</dbReference>
<keyword evidence="9" id="KW-1003">Cell membrane</keyword>
<dbReference type="EC" id="2.4.99.12" evidence="2 9"/>
<keyword evidence="4 9" id="KW-0808">Transferase</keyword>
<comment type="function">
    <text evidence="9">Involved in lipopolysaccharide (LPS) biosynthesis. Catalyzes the transfer of 3-deoxy-D-manno-octulosonate (Kdo) residue(s) from CMP-Kdo to lipid IV(A), the tetraacyldisaccharide-1,4'-bisphosphate precursor of lipid A.</text>
</comment>
<reference evidence="13" key="1">
    <citation type="journal article" date="1992" name="J. Biol. Chem.">
        <title>Biosynthesis of endotoxins. Purification and catalytic properties of 3-deoxy-D-manno-octulosonic acid transferase from Escherichia coli.</title>
        <authorList>
            <person name="Belunis C.J."/>
            <person name="Raetz C.R."/>
        </authorList>
    </citation>
    <scope>NUCLEOTIDE SEQUENCE</scope>
</reference>
<dbReference type="InterPro" id="IPR038107">
    <property type="entry name" value="Glycos_transf_N_sf"/>
</dbReference>
<keyword evidence="9" id="KW-1133">Transmembrane helix</keyword>
<dbReference type="GO" id="GO:0043842">
    <property type="term" value="F:Kdo transferase activity"/>
    <property type="evidence" value="ECO:0007669"/>
    <property type="project" value="UniProtKB-EC"/>
</dbReference>
<dbReference type="Gene3D" id="3.40.50.2000">
    <property type="entry name" value="Glycogen Phosphorylase B"/>
    <property type="match status" value="1"/>
</dbReference>
<dbReference type="Proteomes" id="UP000675920">
    <property type="component" value="Unplaced"/>
</dbReference>
<keyword evidence="12" id="KW-1185">Reference proteome</keyword>
<dbReference type="SUPFAM" id="SSF53756">
    <property type="entry name" value="UDP-Glycosyltransferase/glycogen phosphorylase"/>
    <property type="match status" value="1"/>
</dbReference>
<reference evidence="13" key="3">
    <citation type="journal article" date="2010" name="Biochemistry">
        <title>Interchangeable domains in the Kdo transferases of Escherichia coli and Haemophilus influenzae.</title>
        <authorList>
            <person name="Chung H.S."/>
            <person name="Raetz C.R."/>
        </authorList>
    </citation>
    <scope>NUCLEOTIDE SEQUENCE</scope>
</reference>
<dbReference type="InterPro" id="IPR039901">
    <property type="entry name" value="Kdotransferase"/>
</dbReference>
<proteinExistence type="inferred from homology"/>
<reference evidence="13" key="2">
    <citation type="journal article" date="1995" name="Mol. Microbiol.">
        <title>Molecular cloning, sequence analysis, and functional characterization of the lipopolysaccharide biosynthetic gene kdtA encoding 3-deoxy-alpha-D-manno-octulosonic acid transferase of Chlamydia pneumoniae strain TW-183.</title>
        <authorList>
            <person name="Lobau S."/>
            <person name="Mamat U."/>
            <person name="Brabetz W."/>
            <person name="Brade H."/>
        </authorList>
    </citation>
    <scope>NUCLEOTIDE SEQUENCE</scope>
</reference>
<dbReference type="InterPro" id="IPR007507">
    <property type="entry name" value="Glycos_transf_N"/>
</dbReference>
<evidence type="ECO:0000256" key="7">
    <source>
        <dbReference type="PIRSR" id="PIRSR639901-1"/>
    </source>
</evidence>
<feature type="active site" description="Proton acceptor" evidence="7">
    <location>
        <position position="106"/>
    </location>
</feature>
<feature type="transmembrane region" description="Helical" evidence="9">
    <location>
        <begin position="49"/>
        <end position="69"/>
    </location>
</feature>
<dbReference type="PANTHER" id="PTHR42755">
    <property type="entry name" value="3-DEOXY-MANNO-OCTULOSONATE CYTIDYLYLTRANSFERASE"/>
    <property type="match status" value="1"/>
</dbReference>
<comment type="pathway">
    <text evidence="1 9">Bacterial outer membrane biogenesis; LPS core biosynthesis.</text>
</comment>
<evidence type="ECO:0000256" key="6">
    <source>
        <dbReference type="ARBA" id="ARBA00049183"/>
    </source>
</evidence>
<evidence type="ECO:0000313" key="13">
    <source>
        <dbReference type="RefSeq" id="WP_245591289.1"/>
    </source>
</evidence>
<evidence type="ECO:0000256" key="1">
    <source>
        <dbReference type="ARBA" id="ARBA00004713"/>
    </source>
</evidence>
<keyword evidence="9" id="KW-0448">Lipopolysaccharide biosynthesis</keyword>
<evidence type="ECO:0000256" key="10">
    <source>
        <dbReference type="SAM" id="MobiDB-lite"/>
    </source>
</evidence>
<feature type="site" description="Transition state stabilizer" evidence="8">
    <location>
        <position position="257"/>
    </location>
</feature>
<dbReference type="GO" id="GO:0005886">
    <property type="term" value="C:plasma membrane"/>
    <property type="evidence" value="ECO:0007669"/>
    <property type="project" value="UniProtKB-SubCell"/>
</dbReference>